<keyword evidence="3" id="KW-1185">Reference proteome</keyword>
<keyword evidence="1" id="KW-0812">Transmembrane</keyword>
<comment type="caution">
    <text evidence="2">The sequence shown here is derived from an EMBL/GenBank/DDBJ whole genome shotgun (WGS) entry which is preliminary data.</text>
</comment>
<dbReference type="Proteomes" id="UP001145742">
    <property type="component" value="Unassembled WGS sequence"/>
</dbReference>
<accession>A0ABQ9DTJ7</accession>
<keyword evidence="1" id="KW-0472">Membrane</keyword>
<dbReference type="EMBL" id="WHWB01031818">
    <property type="protein sequence ID" value="KAJ7427813.1"/>
    <property type="molecule type" value="Genomic_DNA"/>
</dbReference>
<proteinExistence type="predicted"/>
<organism evidence="2 3">
    <name type="scientific">Willisornis vidua</name>
    <name type="common">Xingu scale-backed antbird</name>
    <dbReference type="NCBI Taxonomy" id="1566151"/>
    <lineage>
        <taxon>Eukaryota</taxon>
        <taxon>Metazoa</taxon>
        <taxon>Chordata</taxon>
        <taxon>Craniata</taxon>
        <taxon>Vertebrata</taxon>
        <taxon>Euteleostomi</taxon>
        <taxon>Archelosauria</taxon>
        <taxon>Archosauria</taxon>
        <taxon>Dinosauria</taxon>
        <taxon>Saurischia</taxon>
        <taxon>Theropoda</taxon>
        <taxon>Coelurosauria</taxon>
        <taxon>Aves</taxon>
        <taxon>Neognathae</taxon>
        <taxon>Neoaves</taxon>
        <taxon>Telluraves</taxon>
        <taxon>Australaves</taxon>
        <taxon>Passeriformes</taxon>
        <taxon>Thamnophilidae</taxon>
        <taxon>Willisornis</taxon>
    </lineage>
</organism>
<keyword evidence="1" id="KW-1133">Transmembrane helix</keyword>
<evidence type="ECO:0000313" key="3">
    <source>
        <dbReference type="Proteomes" id="UP001145742"/>
    </source>
</evidence>
<name>A0ABQ9DTJ7_9PASS</name>
<feature type="transmembrane region" description="Helical" evidence="1">
    <location>
        <begin position="37"/>
        <end position="62"/>
    </location>
</feature>
<reference evidence="2" key="1">
    <citation type="submission" date="2019-10" db="EMBL/GenBank/DDBJ databases">
        <authorList>
            <person name="Soares A.E.R."/>
            <person name="Aleixo A."/>
            <person name="Schneider P."/>
            <person name="Miyaki C.Y."/>
            <person name="Schneider M.P."/>
            <person name="Mello C."/>
            <person name="Vasconcelos A.T.R."/>
        </authorList>
    </citation>
    <scope>NUCLEOTIDE SEQUENCE</scope>
    <source>
        <tissue evidence="2">Muscle</tissue>
    </source>
</reference>
<protein>
    <submittedName>
        <fullName evidence="2">Uncharacterized protein</fullName>
    </submittedName>
</protein>
<evidence type="ECO:0000256" key="1">
    <source>
        <dbReference type="SAM" id="Phobius"/>
    </source>
</evidence>
<evidence type="ECO:0000313" key="2">
    <source>
        <dbReference type="EMBL" id="KAJ7427813.1"/>
    </source>
</evidence>
<gene>
    <name evidence="2" type="ORF">WISP_03769</name>
</gene>
<sequence>MTPQSVRCSSSSEESCGHFHDQCNYHRLDSLGGKSTFVTIVTTVTMSSVVIMLVSFCIWMILSSTQPADSRASAS</sequence>